<evidence type="ECO:0000256" key="5">
    <source>
        <dbReference type="ARBA" id="ARBA00016471"/>
    </source>
</evidence>
<evidence type="ECO:0000256" key="8">
    <source>
        <dbReference type="ARBA" id="ARBA00022777"/>
    </source>
</evidence>
<accession>A0A2H0XAE5</accession>
<evidence type="ECO:0000256" key="6">
    <source>
        <dbReference type="ARBA" id="ARBA00022679"/>
    </source>
</evidence>
<comment type="caution">
    <text evidence="12">The sequence shown here is derived from an EMBL/GenBank/DDBJ whole genome shotgun (WGS) entry which is preliminary data.</text>
</comment>
<dbReference type="SUPFAM" id="SSF53748">
    <property type="entry name" value="Phosphoglycerate kinase"/>
    <property type="match status" value="1"/>
</dbReference>
<evidence type="ECO:0000256" key="9">
    <source>
        <dbReference type="ARBA" id="ARBA00022840"/>
    </source>
</evidence>
<dbReference type="AlphaFoldDB" id="A0A2H0XAE5"/>
<dbReference type="Gene3D" id="3.40.50.1260">
    <property type="entry name" value="Phosphoglycerate kinase, N-terminal domain"/>
    <property type="match status" value="3"/>
</dbReference>
<dbReference type="GO" id="GO:0004618">
    <property type="term" value="F:phosphoglycerate kinase activity"/>
    <property type="evidence" value="ECO:0007669"/>
    <property type="project" value="UniProtKB-EC"/>
</dbReference>
<dbReference type="PANTHER" id="PTHR11406">
    <property type="entry name" value="PHOSPHOGLYCERATE KINASE"/>
    <property type="match status" value="1"/>
</dbReference>
<feature type="binding site" evidence="10">
    <location>
        <position position="271"/>
    </location>
    <ligand>
        <name>ATP</name>
        <dbReference type="ChEBI" id="CHEBI:30616"/>
    </ligand>
</feature>
<evidence type="ECO:0000256" key="7">
    <source>
        <dbReference type="ARBA" id="ARBA00022741"/>
    </source>
</evidence>
<evidence type="ECO:0000256" key="3">
    <source>
        <dbReference type="ARBA" id="ARBA00008982"/>
    </source>
</evidence>
<name>A0A2H0XAE5_UNCKA</name>
<keyword evidence="6 11" id="KW-0808">Transferase</keyword>
<dbReference type="GO" id="GO:0005524">
    <property type="term" value="F:ATP binding"/>
    <property type="evidence" value="ECO:0007669"/>
    <property type="project" value="UniProtKB-KW"/>
</dbReference>
<evidence type="ECO:0000256" key="4">
    <source>
        <dbReference type="ARBA" id="ARBA00013061"/>
    </source>
</evidence>
<evidence type="ECO:0000313" key="13">
    <source>
        <dbReference type="Proteomes" id="UP000231098"/>
    </source>
</evidence>
<gene>
    <name evidence="12" type="primary">pgk</name>
    <name evidence="12" type="ORF">COT51_00260</name>
</gene>
<dbReference type="EMBL" id="PEYV01000004">
    <property type="protein sequence ID" value="PIS21907.1"/>
    <property type="molecule type" value="Genomic_DNA"/>
</dbReference>
<reference evidence="13" key="1">
    <citation type="submission" date="2017-09" db="EMBL/GenBank/DDBJ databases">
        <title>Depth-based differentiation of microbial function through sediment-hosted aquifers and enrichment of novel symbionts in the deep terrestrial subsurface.</title>
        <authorList>
            <person name="Probst A.J."/>
            <person name="Ladd B."/>
            <person name="Jarett J.K."/>
            <person name="Geller-Mcgrath D.E."/>
            <person name="Sieber C.M.K."/>
            <person name="Emerson J.B."/>
            <person name="Anantharaman K."/>
            <person name="Thomas B.C."/>
            <person name="Malmstrom R."/>
            <person name="Stieglmeier M."/>
            <person name="Klingl A."/>
            <person name="Woyke T."/>
            <person name="Ryan C.M."/>
            <person name="Banfield J.F."/>
        </authorList>
    </citation>
    <scope>NUCLEOTIDE SEQUENCE [LARGE SCALE GENOMIC DNA]</scope>
</reference>
<keyword evidence="8 11" id="KW-0418">Kinase</keyword>
<dbReference type="InterPro" id="IPR015824">
    <property type="entry name" value="Phosphoglycerate_kinase_N"/>
</dbReference>
<comment type="catalytic activity">
    <reaction evidence="1 11">
        <text>(2R)-3-phosphoglycerate + ATP = (2R)-3-phospho-glyceroyl phosphate + ADP</text>
        <dbReference type="Rhea" id="RHEA:14801"/>
        <dbReference type="ChEBI" id="CHEBI:30616"/>
        <dbReference type="ChEBI" id="CHEBI:57604"/>
        <dbReference type="ChEBI" id="CHEBI:58272"/>
        <dbReference type="ChEBI" id="CHEBI:456216"/>
        <dbReference type="EC" id="2.7.2.3"/>
    </reaction>
</comment>
<organism evidence="12 13">
    <name type="scientific">candidate division WWE3 bacterium CG08_land_8_20_14_0_20_41_15</name>
    <dbReference type="NCBI Taxonomy" id="1975086"/>
    <lineage>
        <taxon>Bacteria</taxon>
        <taxon>Katanobacteria</taxon>
    </lineage>
</organism>
<dbReference type="GO" id="GO:0006096">
    <property type="term" value="P:glycolytic process"/>
    <property type="evidence" value="ECO:0007669"/>
    <property type="project" value="InterPro"/>
</dbReference>
<comment type="pathway">
    <text evidence="2">Carbohydrate degradation; glycolysis; pyruvate from D-glyceraldehyde 3-phosphate: step 2/5.</text>
</comment>
<evidence type="ECO:0000256" key="10">
    <source>
        <dbReference type="PIRSR" id="PIRSR000724-2"/>
    </source>
</evidence>
<feature type="binding site" evidence="10">
    <location>
        <begin position="297"/>
        <end position="300"/>
    </location>
    <ligand>
        <name>ATP</name>
        <dbReference type="ChEBI" id="CHEBI:30616"/>
    </ligand>
</feature>
<evidence type="ECO:0000256" key="2">
    <source>
        <dbReference type="ARBA" id="ARBA00004838"/>
    </source>
</evidence>
<dbReference type="InterPro" id="IPR036043">
    <property type="entry name" value="Phosphoglycerate_kinase_sf"/>
</dbReference>
<dbReference type="GO" id="GO:0005829">
    <property type="term" value="C:cytosol"/>
    <property type="evidence" value="ECO:0007669"/>
    <property type="project" value="TreeGrafter"/>
</dbReference>
<evidence type="ECO:0000313" key="12">
    <source>
        <dbReference type="EMBL" id="PIS21907.1"/>
    </source>
</evidence>
<dbReference type="EC" id="2.7.2.3" evidence="4 11"/>
<sequence>MKIVSEAEVKGKKVLVRCDFDVPLKNGTVADEERIERSLKTIKCLVKKEAKVILLSHLGRPEGKVVAGLRLDPVAKSLSKKLDGAVIKLDECLGNSVKETVAEMEKGDIVLLENLRFYKEEEKNDPEFAKKLSALGDIYVNEAIAVSHRSHASITGIPKYLPSYAGFNFAEEVKNFLKILENPRRPLVFLMGGAKPETKAPLVSKFAKIANFVLVGGALMNDQNLKTQGNIIFPVDNIDKLDIGPKTITLFENYLKEAGTIVWNGPLSKYEEPKYVTGTKEIAKFFGKINAFKVVGGGDTITSVKRFGKLTDFDFVSSAGGAMLEFLAKGSLPGIESLN</sequence>
<feature type="binding site" evidence="10">
    <location>
        <position position="199"/>
    </location>
    <ligand>
        <name>ATP</name>
        <dbReference type="ChEBI" id="CHEBI:30616"/>
    </ligand>
</feature>
<protein>
    <recommendedName>
        <fullName evidence="5 11">Phosphoglycerate kinase</fullName>
        <ecNumber evidence="4 11">2.7.2.3</ecNumber>
    </recommendedName>
</protein>
<dbReference type="PRINTS" id="PR00477">
    <property type="entry name" value="PHGLYCKINASE"/>
</dbReference>
<dbReference type="Pfam" id="PF00162">
    <property type="entry name" value="PGK"/>
    <property type="match status" value="2"/>
</dbReference>
<evidence type="ECO:0000256" key="1">
    <source>
        <dbReference type="ARBA" id="ARBA00000642"/>
    </source>
</evidence>
<dbReference type="GO" id="GO:0043531">
    <property type="term" value="F:ADP binding"/>
    <property type="evidence" value="ECO:0007669"/>
    <property type="project" value="TreeGrafter"/>
</dbReference>
<keyword evidence="7" id="KW-0547">Nucleotide-binding</keyword>
<dbReference type="PANTHER" id="PTHR11406:SF23">
    <property type="entry name" value="PHOSPHOGLYCERATE KINASE 1, CHLOROPLASTIC-RELATED"/>
    <property type="match status" value="1"/>
</dbReference>
<keyword evidence="9 10" id="KW-0067">ATP-binding</keyword>
<dbReference type="GO" id="GO:0006094">
    <property type="term" value="P:gluconeogenesis"/>
    <property type="evidence" value="ECO:0007669"/>
    <property type="project" value="TreeGrafter"/>
</dbReference>
<evidence type="ECO:0000256" key="11">
    <source>
        <dbReference type="RuleBase" id="RU000532"/>
    </source>
</evidence>
<proteinExistence type="inferred from homology"/>
<dbReference type="Proteomes" id="UP000231098">
    <property type="component" value="Unassembled WGS sequence"/>
</dbReference>
<dbReference type="InterPro" id="IPR001576">
    <property type="entry name" value="Phosphoglycerate_kinase"/>
</dbReference>
<dbReference type="FunFam" id="3.40.50.1260:FF:000006">
    <property type="entry name" value="Phosphoglycerate kinase"/>
    <property type="match status" value="1"/>
</dbReference>
<dbReference type="PIRSF" id="PIRSF000724">
    <property type="entry name" value="Pgk"/>
    <property type="match status" value="1"/>
</dbReference>
<comment type="similarity">
    <text evidence="3 11">Belongs to the phosphoglycerate kinase family.</text>
</comment>